<dbReference type="NCBIfam" id="TIGR03214">
    <property type="entry name" value="ura-cupin"/>
    <property type="match status" value="1"/>
</dbReference>
<dbReference type="InterPro" id="IPR011051">
    <property type="entry name" value="RmlC_Cupin_sf"/>
</dbReference>
<evidence type="ECO:0008006" key="3">
    <source>
        <dbReference type="Google" id="ProtNLM"/>
    </source>
</evidence>
<dbReference type="AlphaFoldDB" id="A0AAV8UID5"/>
<gene>
    <name evidence="1" type="ORF">NDN08_006717</name>
</gene>
<dbReference type="CDD" id="cd02212">
    <property type="entry name" value="cupin_UGlyAH_C"/>
    <property type="match status" value="1"/>
</dbReference>
<evidence type="ECO:0000313" key="2">
    <source>
        <dbReference type="Proteomes" id="UP001157974"/>
    </source>
</evidence>
<reference evidence="1 2" key="1">
    <citation type="journal article" date="2023" name="Nat. Commun.">
        <title>Origin of minicircular mitochondrial genomes in red algae.</title>
        <authorList>
            <person name="Lee Y."/>
            <person name="Cho C.H."/>
            <person name="Lee Y.M."/>
            <person name="Park S.I."/>
            <person name="Yang J.H."/>
            <person name="West J.A."/>
            <person name="Bhattacharya D."/>
            <person name="Yoon H.S."/>
        </authorList>
    </citation>
    <scope>NUCLEOTIDE SEQUENCE [LARGE SCALE GENOMIC DNA]</scope>
    <source>
        <strain evidence="1 2">CCMP1338</strain>
        <tissue evidence="1">Whole cell</tissue>
    </source>
</reference>
<dbReference type="InterPro" id="IPR017627">
    <property type="entry name" value="UGHY"/>
</dbReference>
<keyword evidence="2" id="KW-1185">Reference proteome</keyword>
<dbReference type="InterPro" id="IPR014710">
    <property type="entry name" value="RmlC-like_jellyroll"/>
</dbReference>
<name>A0AAV8UID5_9RHOD</name>
<dbReference type="InterPro" id="IPR044697">
    <property type="entry name" value="UGlyAH_cupin_C"/>
</dbReference>
<dbReference type="SUPFAM" id="SSF51182">
    <property type="entry name" value="RmlC-like cupins"/>
    <property type="match status" value="1"/>
</dbReference>
<protein>
    <recommendedName>
        <fullName evidence="3">(S)-ureidoglycine aminohydrolase</fullName>
    </recommendedName>
</protein>
<sequence length="297" mass="33007">MVSTELRALVWVLVFAIIGYATVFAAADATVYEQIRASRSRSWSFFSSLPGATRSVVRDNYALVTPESHVYADLPGWPRIAAACLISPAMGSHFSMYLAFSSSEVEVKGCGSLQDVERFIYVIEGEVVGPNDKRLQPGGFAYIPAGESDAIFSIKESSVFLVYDRQYQSMAGEGVPPLIVDHQDNIQVEVPDGEVFRLRRLLPMSKSFDFNIHVMDFDPGEFLNVKEVHYNQHGLLLLTGMGVYRLGDDYIPVTAGDAIYMAPFVPQWFGALGKEISRYIIYKDTNRNPLFPSATCV</sequence>
<proteinExistence type="predicted"/>
<evidence type="ECO:0000313" key="1">
    <source>
        <dbReference type="EMBL" id="KAJ8902310.1"/>
    </source>
</evidence>
<dbReference type="Proteomes" id="UP001157974">
    <property type="component" value="Unassembled WGS sequence"/>
</dbReference>
<accession>A0AAV8UID5</accession>
<comment type="caution">
    <text evidence="1">The sequence shown here is derived from an EMBL/GenBank/DDBJ whole genome shotgun (WGS) entry which is preliminary data.</text>
</comment>
<dbReference type="GO" id="GO:0071522">
    <property type="term" value="F:ureidoglycine aminohydrolase activity"/>
    <property type="evidence" value="ECO:0007669"/>
    <property type="project" value="InterPro"/>
</dbReference>
<dbReference type="PANTHER" id="PTHR34571">
    <property type="entry name" value="(S)-UREIDOGLYCINE AMINOHYDROLASE"/>
    <property type="match status" value="1"/>
</dbReference>
<dbReference type="Gene3D" id="2.60.120.10">
    <property type="entry name" value="Jelly Rolls"/>
    <property type="match status" value="1"/>
</dbReference>
<dbReference type="PANTHER" id="PTHR34571:SF1">
    <property type="entry name" value="(S)-UREIDOGLYCINE AMINOHYDROLASE"/>
    <property type="match status" value="1"/>
</dbReference>
<dbReference type="EMBL" id="JAMWBK010000009">
    <property type="protein sequence ID" value="KAJ8902310.1"/>
    <property type="molecule type" value="Genomic_DNA"/>
</dbReference>
<organism evidence="1 2">
    <name type="scientific">Rhodosorus marinus</name>
    <dbReference type="NCBI Taxonomy" id="101924"/>
    <lineage>
        <taxon>Eukaryota</taxon>
        <taxon>Rhodophyta</taxon>
        <taxon>Stylonematophyceae</taxon>
        <taxon>Stylonematales</taxon>
        <taxon>Stylonemataceae</taxon>
        <taxon>Rhodosorus</taxon>
    </lineage>
</organism>